<dbReference type="PANTHER" id="PTHR34655">
    <property type="entry name" value="CONSERVED WITHIN P. AEROPHILUM"/>
    <property type="match status" value="1"/>
</dbReference>
<dbReference type="AlphaFoldDB" id="A0A1B9F5Y5"/>
<dbReference type="Pfam" id="PF02635">
    <property type="entry name" value="DsrE"/>
    <property type="match status" value="1"/>
</dbReference>
<dbReference type="OrthoDB" id="9812053at2"/>
<dbReference type="SUPFAM" id="SSF75169">
    <property type="entry name" value="DsrEFH-like"/>
    <property type="match status" value="1"/>
</dbReference>
<dbReference type="InterPro" id="IPR027396">
    <property type="entry name" value="DsrEFH-like"/>
</dbReference>
<dbReference type="Proteomes" id="UP000093080">
    <property type="component" value="Unassembled WGS sequence"/>
</dbReference>
<accession>A0A1B9F5Y5</accession>
<gene>
    <name evidence="1" type="ORF">DBT_1301</name>
</gene>
<dbReference type="STRING" id="1156395.DBT_1301"/>
<dbReference type="RefSeq" id="WP_067617883.1">
    <property type="nucleotide sequence ID" value="NZ_MAGO01000006.1"/>
</dbReference>
<organism evidence="1 2">
    <name type="scientific">Dissulfuribacter thermophilus</name>
    <dbReference type="NCBI Taxonomy" id="1156395"/>
    <lineage>
        <taxon>Bacteria</taxon>
        <taxon>Pseudomonadati</taxon>
        <taxon>Thermodesulfobacteriota</taxon>
        <taxon>Dissulfuribacteria</taxon>
        <taxon>Dissulfuribacterales</taxon>
        <taxon>Dissulfuribacteraceae</taxon>
        <taxon>Dissulfuribacter</taxon>
    </lineage>
</organism>
<reference evidence="1 2" key="1">
    <citation type="submission" date="2016-06" db="EMBL/GenBank/DDBJ databases">
        <title>Respiratory ammonification of nitrate coupled to the oxidation of elemental sulfur in deep-sea autotrophic thermophilic bacteria.</title>
        <authorList>
            <person name="Slobodkina G.B."/>
            <person name="Mardanov A.V."/>
            <person name="Ravin N.V."/>
            <person name="Frolova A.A."/>
            <person name="Viryasiv M.B."/>
            <person name="Chernyh N.A."/>
            <person name="Bonch-Osmolovskaya E.A."/>
            <person name="Slobodkin A.I."/>
        </authorList>
    </citation>
    <scope>NUCLEOTIDE SEQUENCE [LARGE SCALE GENOMIC DNA]</scope>
    <source>
        <strain evidence="1 2">S69</strain>
    </source>
</reference>
<evidence type="ECO:0000313" key="1">
    <source>
        <dbReference type="EMBL" id="OCC15181.1"/>
    </source>
</evidence>
<dbReference type="EMBL" id="MAGO01000006">
    <property type="protein sequence ID" value="OCC15181.1"/>
    <property type="molecule type" value="Genomic_DNA"/>
</dbReference>
<keyword evidence="2" id="KW-1185">Reference proteome</keyword>
<comment type="caution">
    <text evidence="1">The sequence shown here is derived from an EMBL/GenBank/DDBJ whole genome shotgun (WGS) entry which is preliminary data.</text>
</comment>
<sequence length="125" mass="13205">MAGSIAGKKLVVIITHGLDDPEKATLGLVVANAALAMDVQVTVVFQGKGVMACTKGMYEHITAPGLKPLKELVDGIIPLGGKIFVCIPCIEERKISKDQLVDGCELVKAGKLINEVMNADQALTY</sequence>
<proteinExistence type="predicted"/>
<dbReference type="InterPro" id="IPR003787">
    <property type="entry name" value="Sulphur_relay_DsrE/F-like"/>
</dbReference>
<protein>
    <submittedName>
        <fullName evidence="1">Uncharacterized protein</fullName>
    </submittedName>
</protein>
<dbReference type="Gene3D" id="3.40.1260.10">
    <property type="entry name" value="DsrEFH-like"/>
    <property type="match status" value="1"/>
</dbReference>
<dbReference type="PANTHER" id="PTHR34655:SF2">
    <property type="entry name" value="PEROXIREDOXIN FAMILY PROTEIN"/>
    <property type="match status" value="1"/>
</dbReference>
<name>A0A1B9F5Y5_9BACT</name>
<evidence type="ECO:0000313" key="2">
    <source>
        <dbReference type="Proteomes" id="UP000093080"/>
    </source>
</evidence>